<proteinExistence type="predicted"/>
<dbReference type="RefSeq" id="WP_120275268.1">
    <property type="nucleotide sequence ID" value="NZ_RAPN01000005.1"/>
</dbReference>
<protein>
    <recommendedName>
        <fullName evidence="3">3-hydroxymyristoyl/3-hydroxydecanoyl-(Acyl carrier protein) dehydratase</fullName>
    </recommendedName>
</protein>
<comment type="caution">
    <text evidence="1">The sequence shown here is derived from an EMBL/GenBank/DDBJ whole genome shotgun (WGS) entry which is preliminary data.</text>
</comment>
<evidence type="ECO:0000313" key="1">
    <source>
        <dbReference type="EMBL" id="RKD85944.1"/>
    </source>
</evidence>
<dbReference type="OrthoDB" id="1117133at2"/>
<accession>A0A419VUW1</accession>
<dbReference type="Proteomes" id="UP000283387">
    <property type="component" value="Unassembled WGS sequence"/>
</dbReference>
<dbReference type="AlphaFoldDB" id="A0A419VUW1"/>
<keyword evidence="2" id="KW-1185">Reference proteome</keyword>
<sequence length="287" mass="32475">MDQNKVEIKLDQLIMVEEPYNILQDLELLEYGGLKAKIYNEYLNPDEGGPIGGAECGRHLAILGSIVLAMGFHFKKRHYYLAIHAILDRKSDLVYDAPYLNLYAIPVLAEKSKGKVYGELLGEHNELLYTAEVEYMIMSPAIFTKFYGKNKVEEEIENIESPYKNRRNLTNLVFEGDRLKADYGVIRPNDCEGHFRQYPALPVALVGNLFGELGFELFKKHIPGYSKLISPYTTIRAYRLAFAGEFVTFVGRISKHISKDTILVTAEAKVGDEIIASVEFEVKGVNP</sequence>
<organism evidence="1 2">
    <name type="scientific">Mangrovibacterium diazotrophicum</name>
    <dbReference type="NCBI Taxonomy" id="1261403"/>
    <lineage>
        <taxon>Bacteria</taxon>
        <taxon>Pseudomonadati</taxon>
        <taxon>Bacteroidota</taxon>
        <taxon>Bacteroidia</taxon>
        <taxon>Marinilabiliales</taxon>
        <taxon>Prolixibacteraceae</taxon>
        <taxon>Mangrovibacterium</taxon>
    </lineage>
</organism>
<gene>
    <name evidence="1" type="ORF">BC643_4260</name>
</gene>
<reference evidence="1 2" key="1">
    <citation type="submission" date="2018-09" db="EMBL/GenBank/DDBJ databases">
        <title>Genomic Encyclopedia of Archaeal and Bacterial Type Strains, Phase II (KMG-II): from individual species to whole genera.</title>
        <authorList>
            <person name="Goeker M."/>
        </authorList>
    </citation>
    <scope>NUCLEOTIDE SEQUENCE [LARGE SCALE GENOMIC DNA]</scope>
    <source>
        <strain evidence="1 2">DSM 27148</strain>
    </source>
</reference>
<evidence type="ECO:0000313" key="2">
    <source>
        <dbReference type="Proteomes" id="UP000283387"/>
    </source>
</evidence>
<dbReference type="EMBL" id="RAPN01000005">
    <property type="protein sequence ID" value="RKD85944.1"/>
    <property type="molecule type" value="Genomic_DNA"/>
</dbReference>
<evidence type="ECO:0008006" key="3">
    <source>
        <dbReference type="Google" id="ProtNLM"/>
    </source>
</evidence>
<name>A0A419VUW1_9BACT</name>